<gene>
    <name evidence="1" type="ORF">SNAT2548_LOCUS20992</name>
</gene>
<dbReference type="EMBL" id="CAJNDS010002232">
    <property type="protein sequence ID" value="CAE7384828.1"/>
    <property type="molecule type" value="Genomic_DNA"/>
</dbReference>
<accession>A0A812Q526</accession>
<comment type="caution">
    <text evidence="1">The sequence shown here is derived from an EMBL/GenBank/DDBJ whole genome shotgun (WGS) entry which is preliminary data.</text>
</comment>
<proteinExistence type="predicted"/>
<dbReference type="AlphaFoldDB" id="A0A812Q526"/>
<dbReference type="Proteomes" id="UP000604046">
    <property type="component" value="Unassembled WGS sequence"/>
</dbReference>
<evidence type="ECO:0000313" key="2">
    <source>
        <dbReference type="Proteomes" id="UP000604046"/>
    </source>
</evidence>
<organism evidence="1 2">
    <name type="scientific">Symbiodinium natans</name>
    <dbReference type="NCBI Taxonomy" id="878477"/>
    <lineage>
        <taxon>Eukaryota</taxon>
        <taxon>Sar</taxon>
        <taxon>Alveolata</taxon>
        <taxon>Dinophyceae</taxon>
        <taxon>Suessiales</taxon>
        <taxon>Symbiodiniaceae</taxon>
        <taxon>Symbiodinium</taxon>
    </lineage>
</organism>
<sequence>MRRVAERCWSALPSGHKLLAVRFFRVFGGVYPVFGCRANDWFACARRACETPAKSPVKTGRFSLSGRILDGKSCFCHSPGAIPDFSGPRNITNYILLALWIASNRALAWALMWKSCSPPRSRDVFVACMDGILVLGRWAWMGSAEEDLQFAELQVALSPRRCAYRCRFLTSGLAKGEIVVAYGRRGSPIAKHVVVYGRRDSRNAKLPSFSDVGFHHNPKLSSLLGGFACRDVPPTVRIDVAILAINGRCYWTSNVKKLSSLLVTLDDMRSSGGSKVDDCSANVVGRGRPEVQWLASRLLWSKGSTRRMSGGPVARTPTFAAQYTEGVWNSWSSFEGCFSSANGMFSGSELGVLFAYVWRTLGKLWRFRVVSHCLGSTLA</sequence>
<evidence type="ECO:0000313" key="1">
    <source>
        <dbReference type="EMBL" id="CAE7384828.1"/>
    </source>
</evidence>
<protein>
    <submittedName>
        <fullName evidence="1">Uncharacterized protein</fullName>
    </submittedName>
</protein>
<reference evidence="1" key="1">
    <citation type="submission" date="2021-02" db="EMBL/GenBank/DDBJ databases">
        <authorList>
            <person name="Dougan E. K."/>
            <person name="Rhodes N."/>
            <person name="Thang M."/>
            <person name="Chan C."/>
        </authorList>
    </citation>
    <scope>NUCLEOTIDE SEQUENCE</scope>
</reference>
<name>A0A812Q526_9DINO</name>
<keyword evidence="2" id="KW-1185">Reference proteome</keyword>